<name>A0A212L7Z1_9BACT</name>
<sequence length="230" mass="24964">MPITATTPAEASFCAARAAVRGSPASSSTTILTWRPLMPPLAFTSSASRLTMFFMSCPSEAHLPVSGHMRPILTSPARAATGTSRVRVRAPSKRPSAFIKIPRPLCDDDSNKIAYPKMSQRKSPDFLPAIPTDTAGDGLRDGLRERGGAFSARCAQRVVCAGEAGNRPSECAVNAISSQRATRAYPECCKCMFTKALRSEQKSHNQSRLPLIYFMVQRFHSAELYPLKLG</sequence>
<proteinExistence type="predicted"/>
<reference evidence="1" key="1">
    <citation type="submission" date="2016-08" db="EMBL/GenBank/DDBJ databases">
        <authorList>
            <person name="Seilhamer J.J."/>
        </authorList>
    </citation>
    <scope>NUCLEOTIDE SEQUENCE</scope>
    <source>
        <strain evidence="1">86-1</strain>
    </source>
</reference>
<protein>
    <submittedName>
        <fullName evidence="1">Uncharacterized protein</fullName>
    </submittedName>
</protein>
<accession>A0A212L7Z1</accession>
<evidence type="ECO:0000313" key="1">
    <source>
        <dbReference type="EMBL" id="SCM73656.1"/>
    </source>
</evidence>
<dbReference type="EMBL" id="FMJC01000002">
    <property type="protein sequence ID" value="SCM73656.1"/>
    <property type="molecule type" value="Genomic_DNA"/>
</dbReference>
<organism evidence="1">
    <name type="scientific">uncultured Desulfovibrio sp</name>
    <dbReference type="NCBI Taxonomy" id="167968"/>
    <lineage>
        <taxon>Bacteria</taxon>
        <taxon>Pseudomonadati</taxon>
        <taxon>Thermodesulfobacteriota</taxon>
        <taxon>Desulfovibrionia</taxon>
        <taxon>Desulfovibrionales</taxon>
        <taxon>Desulfovibrionaceae</taxon>
        <taxon>Desulfovibrio</taxon>
        <taxon>environmental samples</taxon>
    </lineage>
</organism>
<gene>
    <name evidence="1" type="ORF">KL86DES1_21442</name>
</gene>
<dbReference type="AlphaFoldDB" id="A0A212L7Z1"/>